<evidence type="ECO:0000313" key="2">
    <source>
        <dbReference type="EMBL" id="NJP37499.1"/>
    </source>
</evidence>
<dbReference type="Pfam" id="PF04266">
    <property type="entry name" value="ASCH"/>
    <property type="match status" value="1"/>
</dbReference>
<dbReference type="SUPFAM" id="SSF88697">
    <property type="entry name" value="PUA domain-like"/>
    <property type="match status" value="1"/>
</dbReference>
<gene>
    <name evidence="2" type="ORF">HCN83_07850</name>
</gene>
<dbReference type="InterPro" id="IPR009326">
    <property type="entry name" value="DUF984"/>
</dbReference>
<proteinExistence type="predicted"/>
<dbReference type="Proteomes" id="UP000752012">
    <property type="component" value="Unassembled WGS sequence"/>
</dbReference>
<evidence type="ECO:0000313" key="3">
    <source>
        <dbReference type="Proteomes" id="UP000752012"/>
    </source>
</evidence>
<keyword evidence="3" id="KW-1185">Reference proteome</keyword>
<dbReference type="Gene3D" id="3.10.400.10">
    <property type="entry name" value="Sulfate adenylyltransferase"/>
    <property type="match status" value="1"/>
</dbReference>
<dbReference type="CDD" id="cd06553">
    <property type="entry name" value="ASCH_Ef3133_like"/>
    <property type="match status" value="1"/>
</dbReference>
<feature type="domain" description="ASCH" evidence="1">
    <location>
        <begin position="28"/>
        <end position="147"/>
    </location>
</feature>
<organism evidence="2 3">
    <name type="scientific">Alkalicoccus luteus</name>
    <dbReference type="NCBI Taxonomy" id="1237094"/>
    <lineage>
        <taxon>Bacteria</taxon>
        <taxon>Bacillati</taxon>
        <taxon>Bacillota</taxon>
        <taxon>Bacilli</taxon>
        <taxon>Bacillales</taxon>
        <taxon>Bacillaceae</taxon>
        <taxon>Alkalicoccus</taxon>
    </lineage>
</organism>
<dbReference type="RefSeq" id="WP_168006105.1">
    <property type="nucleotide sequence ID" value="NZ_JAATHJ010000009.1"/>
</dbReference>
<dbReference type="SMART" id="SM01022">
    <property type="entry name" value="ASCH"/>
    <property type="match status" value="1"/>
</dbReference>
<sequence length="153" mass="17179">MKEALVEAFWERAKRAKGIKADNYYEAFSFGGSSADELARLVLDQEKTATCSALPLYEIEQQPLPEPGAYSIVLAENGSPLAVIETTRVSIMKMEDVPEDFALAEGEGGYEKWWADHEAFFKQELSQYGLRFDPSLKLVCERFLLVYTEGPAL</sequence>
<dbReference type="InterPro" id="IPR007374">
    <property type="entry name" value="ASCH_domain"/>
</dbReference>
<dbReference type="PIRSF" id="PIRSF021320">
    <property type="entry name" value="DUF984"/>
    <property type="match status" value="1"/>
</dbReference>
<name>A0A969PR58_9BACI</name>
<dbReference type="AlphaFoldDB" id="A0A969PR58"/>
<reference evidence="2 3" key="1">
    <citation type="submission" date="2020-03" db="EMBL/GenBank/DDBJ databases">
        <title>Assessment of the enzymatic potential of alkaline-tolerant lipase obtained from Bacillus luteus H11 (technogenic soil) for the bioremediation of saline soils contaminated with petroleum substances.</title>
        <authorList>
            <person name="Kalwasinska A."/>
        </authorList>
    </citation>
    <scope>NUCLEOTIDE SEQUENCE [LARGE SCALE GENOMIC DNA]</scope>
    <source>
        <strain evidence="2 3">H11</strain>
    </source>
</reference>
<dbReference type="PANTHER" id="PTHR39203:SF1">
    <property type="entry name" value="CYTOPLASMIC PROTEIN"/>
    <property type="match status" value="1"/>
</dbReference>
<accession>A0A969PR58</accession>
<protein>
    <submittedName>
        <fullName evidence="2">ASCH domain-containing protein</fullName>
    </submittedName>
</protein>
<dbReference type="PANTHER" id="PTHR39203">
    <property type="entry name" value="CYTOPLASMIC PROTEIN-RELATED"/>
    <property type="match status" value="1"/>
</dbReference>
<dbReference type="EMBL" id="JAATHJ010000009">
    <property type="protein sequence ID" value="NJP37499.1"/>
    <property type="molecule type" value="Genomic_DNA"/>
</dbReference>
<comment type="caution">
    <text evidence="2">The sequence shown here is derived from an EMBL/GenBank/DDBJ whole genome shotgun (WGS) entry which is preliminary data.</text>
</comment>
<dbReference type="InterPro" id="IPR015947">
    <property type="entry name" value="PUA-like_sf"/>
</dbReference>
<evidence type="ECO:0000259" key="1">
    <source>
        <dbReference type="SMART" id="SM01022"/>
    </source>
</evidence>